<evidence type="ECO:0000313" key="1">
    <source>
        <dbReference type="EMBL" id="KIM96279.1"/>
    </source>
</evidence>
<proteinExistence type="predicted"/>
<dbReference type="HOGENOM" id="CLU_1631060_0_0_1"/>
<feature type="non-terminal residue" evidence="1">
    <location>
        <position position="163"/>
    </location>
</feature>
<gene>
    <name evidence="1" type="ORF">OIDMADRAFT_92508</name>
</gene>
<dbReference type="OrthoDB" id="5008097at2759"/>
<name>A0A0C3GYM7_OIDMZ</name>
<dbReference type="InParanoid" id="A0A0C3GYM7"/>
<evidence type="ECO:0000313" key="2">
    <source>
        <dbReference type="Proteomes" id="UP000054321"/>
    </source>
</evidence>
<keyword evidence="2" id="KW-1185">Reference proteome</keyword>
<reference evidence="2" key="2">
    <citation type="submission" date="2015-01" db="EMBL/GenBank/DDBJ databases">
        <title>Evolutionary Origins and Diversification of the Mycorrhizal Mutualists.</title>
        <authorList>
            <consortium name="DOE Joint Genome Institute"/>
            <consortium name="Mycorrhizal Genomics Consortium"/>
            <person name="Kohler A."/>
            <person name="Kuo A."/>
            <person name="Nagy L.G."/>
            <person name="Floudas D."/>
            <person name="Copeland A."/>
            <person name="Barry K.W."/>
            <person name="Cichocki N."/>
            <person name="Veneault-Fourrey C."/>
            <person name="LaButti K."/>
            <person name="Lindquist E.A."/>
            <person name="Lipzen A."/>
            <person name="Lundell T."/>
            <person name="Morin E."/>
            <person name="Murat C."/>
            <person name="Riley R."/>
            <person name="Ohm R."/>
            <person name="Sun H."/>
            <person name="Tunlid A."/>
            <person name="Henrissat B."/>
            <person name="Grigoriev I.V."/>
            <person name="Hibbett D.S."/>
            <person name="Martin F."/>
        </authorList>
    </citation>
    <scope>NUCLEOTIDE SEQUENCE [LARGE SCALE GENOMIC DNA]</scope>
    <source>
        <strain evidence="2">Zn</strain>
    </source>
</reference>
<feature type="non-terminal residue" evidence="1">
    <location>
        <position position="1"/>
    </location>
</feature>
<protein>
    <submittedName>
        <fullName evidence="1">Uncharacterized protein</fullName>
    </submittedName>
</protein>
<accession>A0A0C3GYM7</accession>
<dbReference type="AlphaFoldDB" id="A0A0C3GYM7"/>
<sequence length="163" mass="19661">IYDRYVTIGSDGPRHQLRIYWQNASEWAEANLQDSGKWKVRIDDQAIIPAELYDEDEEHYQQWYRNRYPEMQQVIDNRDYIRPSWMGSLNMAVPWDNQFHFAHCVLALRRYWKAKETGKHVCGRDIDYLHIHHCLSSLEERAFIDGPRQIEDPSTVMYWQTKV</sequence>
<reference evidence="1 2" key="1">
    <citation type="submission" date="2014-04" db="EMBL/GenBank/DDBJ databases">
        <authorList>
            <consortium name="DOE Joint Genome Institute"/>
            <person name="Kuo A."/>
            <person name="Martino E."/>
            <person name="Perotto S."/>
            <person name="Kohler A."/>
            <person name="Nagy L.G."/>
            <person name="Floudas D."/>
            <person name="Copeland A."/>
            <person name="Barry K.W."/>
            <person name="Cichocki N."/>
            <person name="Veneault-Fourrey C."/>
            <person name="LaButti K."/>
            <person name="Lindquist E.A."/>
            <person name="Lipzen A."/>
            <person name="Lundell T."/>
            <person name="Morin E."/>
            <person name="Murat C."/>
            <person name="Sun H."/>
            <person name="Tunlid A."/>
            <person name="Henrissat B."/>
            <person name="Grigoriev I.V."/>
            <person name="Hibbett D.S."/>
            <person name="Martin F."/>
            <person name="Nordberg H.P."/>
            <person name="Cantor M.N."/>
            <person name="Hua S.X."/>
        </authorList>
    </citation>
    <scope>NUCLEOTIDE SEQUENCE [LARGE SCALE GENOMIC DNA]</scope>
    <source>
        <strain evidence="1 2">Zn</strain>
    </source>
</reference>
<dbReference type="Proteomes" id="UP000054321">
    <property type="component" value="Unassembled WGS sequence"/>
</dbReference>
<dbReference type="EMBL" id="KN832884">
    <property type="protein sequence ID" value="KIM96279.1"/>
    <property type="molecule type" value="Genomic_DNA"/>
</dbReference>
<organism evidence="1 2">
    <name type="scientific">Oidiodendron maius (strain Zn)</name>
    <dbReference type="NCBI Taxonomy" id="913774"/>
    <lineage>
        <taxon>Eukaryota</taxon>
        <taxon>Fungi</taxon>
        <taxon>Dikarya</taxon>
        <taxon>Ascomycota</taxon>
        <taxon>Pezizomycotina</taxon>
        <taxon>Leotiomycetes</taxon>
        <taxon>Leotiomycetes incertae sedis</taxon>
        <taxon>Myxotrichaceae</taxon>
        <taxon>Oidiodendron</taxon>
    </lineage>
</organism>